<organism evidence="1 2">
    <name type="scientific">Lobosporangium transversale</name>
    <dbReference type="NCBI Taxonomy" id="64571"/>
    <lineage>
        <taxon>Eukaryota</taxon>
        <taxon>Fungi</taxon>
        <taxon>Fungi incertae sedis</taxon>
        <taxon>Mucoromycota</taxon>
        <taxon>Mortierellomycotina</taxon>
        <taxon>Mortierellomycetes</taxon>
        <taxon>Mortierellales</taxon>
        <taxon>Mortierellaceae</taxon>
        <taxon>Lobosporangium</taxon>
    </lineage>
</organism>
<gene>
    <name evidence="1" type="ORF">BCR41DRAFT_348197</name>
</gene>
<sequence>MSVCGQYRCTMMQLDGQEFMERAGMIFSFPSSRKIKIDIKHFERLTYSTIPVPSPRNCSKRKNNFGLPPKWPL</sequence>
<reference evidence="1 2" key="1">
    <citation type="submission" date="2016-07" db="EMBL/GenBank/DDBJ databases">
        <title>Pervasive Adenine N6-methylation of Active Genes in Fungi.</title>
        <authorList>
            <consortium name="DOE Joint Genome Institute"/>
            <person name="Mondo S.J."/>
            <person name="Dannebaum R.O."/>
            <person name="Kuo R.C."/>
            <person name="Labutti K."/>
            <person name="Haridas S."/>
            <person name="Kuo A."/>
            <person name="Salamov A."/>
            <person name="Ahrendt S.R."/>
            <person name="Lipzen A."/>
            <person name="Sullivan W."/>
            <person name="Andreopoulos W.B."/>
            <person name="Clum A."/>
            <person name="Lindquist E."/>
            <person name="Daum C."/>
            <person name="Ramamoorthy G.K."/>
            <person name="Gryganskyi A."/>
            <person name="Culley D."/>
            <person name="Magnuson J.K."/>
            <person name="James T.Y."/>
            <person name="O'Malley M.A."/>
            <person name="Stajich J.E."/>
            <person name="Spatafora J.W."/>
            <person name="Visel A."/>
            <person name="Grigoriev I.V."/>
        </authorList>
    </citation>
    <scope>NUCLEOTIDE SEQUENCE [LARGE SCALE GENOMIC DNA]</scope>
    <source>
        <strain evidence="1 2">NRRL 3116</strain>
    </source>
</reference>
<evidence type="ECO:0000313" key="2">
    <source>
        <dbReference type="Proteomes" id="UP000193648"/>
    </source>
</evidence>
<proteinExistence type="predicted"/>
<dbReference type="EMBL" id="MCFF01000007">
    <property type="protein sequence ID" value="ORZ26385.1"/>
    <property type="molecule type" value="Genomic_DNA"/>
</dbReference>
<dbReference type="AlphaFoldDB" id="A0A1Y2GVV0"/>
<dbReference type="RefSeq" id="XP_021884150.1">
    <property type="nucleotide sequence ID" value="XM_022023244.1"/>
</dbReference>
<accession>A0A1Y2GVV0</accession>
<evidence type="ECO:0000313" key="1">
    <source>
        <dbReference type="EMBL" id="ORZ26385.1"/>
    </source>
</evidence>
<keyword evidence="2" id="KW-1185">Reference proteome</keyword>
<dbReference type="GeneID" id="33565088"/>
<dbReference type="InParanoid" id="A0A1Y2GVV0"/>
<name>A0A1Y2GVV0_9FUNG</name>
<comment type="caution">
    <text evidence="1">The sequence shown here is derived from an EMBL/GenBank/DDBJ whole genome shotgun (WGS) entry which is preliminary data.</text>
</comment>
<dbReference type="Proteomes" id="UP000193648">
    <property type="component" value="Unassembled WGS sequence"/>
</dbReference>
<protein>
    <submittedName>
        <fullName evidence="1">Uncharacterized protein</fullName>
    </submittedName>
</protein>